<dbReference type="GO" id="GO:0004111">
    <property type="term" value="F:creatine kinase activity"/>
    <property type="evidence" value="ECO:0007669"/>
    <property type="project" value="InterPro"/>
</dbReference>
<dbReference type="SUPFAM" id="SSF55931">
    <property type="entry name" value="Glutamine synthetase/guanido kinase"/>
    <property type="match status" value="1"/>
</dbReference>
<organism evidence="10 11">
    <name type="scientific">Moorena producens (strain JHB)</name>
    <dbReference type="NCBI Taxonomy" id="1454205"/>
    <lineage>
        <taxon>Bacteria</taxon>
        <taxon>Bacillati</taxon>
        <taxon>Cyanobacteriota</taxon>
        <taxon>Cyanophyceae</taxon>
        <taxon>Coleofasciculales</taxon>
        <taxon>Coleofasciculaceae</taxon>
        <taxon>Moorena</taxon>
    </lineage>
</organism>
<dbReference type="Pfam" id="PF00217">
    <property type="entry name" value="ATP-gua_Ptrans"/>
    <property type="match status" value="1"/>
</dbReference>
<evidence type="ECO:0000256" key="7">
    <source>
        <dbReference type="RuleBase" id="RU000505"/>
    </source>
</evidence>
<accession>A0A1D9G4I9</accession>
<dbReference type="GO" id="GO:0046314">
    <property type="term" value="P:phosphocreatine biosynthetic process"/>
    <property type="evidence" value="ECO:0007669"/>
    <property type="project" value="InterPro"/>
</dbReference>
<sequence length="318" mass="36404">MSSARLLQRVLNPRMTEHGVTWSHICKSGLENPDSKIGIYAGDEESYSLFWDKFKPIVVDYHYNNSTSEYGQFNCQHLPSCFHTPPFVHLPDVLTTRIRLARNLKGWAFPSSMTLEQRIQVCMQIEHVLKKVPGMFLRLSDNIPLSLRKKLQDCGFWFDNSDRFMQSAGIYDHWPKGRSIFVSRDWHVSVWINEEDHLRLMCVVPNFDLPKAVSYLLPVLKFLEQQLSFSQTRQLGFITSCPTNLGTGCRISVHAYCSPEAVANLQSRGLVIRNQHGEHVSVSTDTYGIYDISVAERLGITESQIMKKLHQSLVDVLG</sequence>
<dbReference type="InterPro" id="IPR000749">
    <property type="entry name" value="ATP-guanido_PTrfase"/>
</dbReference>
<evidence type="ECO:0000256" key="3">
    <source>
        <dbReference type="ARBA" id="ARBA00022741"/>
    </source>
</evidence>
<feature type="domain" description="Phosphagen kinase N-terminal" evidence="8">
    <location>
        <begin position="1"/>
        <end position="63"/>
    </location>
</feature>
<keyword evidence="3 6" id="KW-0547">Nucleotide-binding</keyword>
<evidence type="ECO:0000256" key="2">
    <source>
        <dbReference type="ARBA" id="ARBA00022679"/>
    </source>
</evidence>
<evidence type="ECO:0000256" key="1">
    <source>
        <dbReference type="ARBA" id="ARBA00006798"/>
    </source>
</evidence>
<evidence type="ECO:0000313" key="11">
    <source>
        <dbReference type="Proteomes" id="UP000176944"/>
    </source>
</evidence>
<comment type="similarity">
    <text evidence="1 6 7">Belongs to the ATP:guanido phosphotransferase family.</text>
</comment>
<dbReference type="InterPro" id="IPR022415">
    <property type="entry name" value="ATP-guanido_PTrfase_AS"/>
</dbReference>
<evidence type="ECO:0008006" key="12">
    <source>
        <dbReference type="Google" id="ProtNLM"/>
    </source>
</evidence>
<proteinExistence type="inferred from homology"/>
<dbReference type="InterPro" id="IPR022414">
    <property type="entry name" value="ATP-guanido_PTrfase_cat"/>
</dbReference>
<feature type="binding site" evidence="6">
    <location>
        <begin position="273"/>
        <end position="278"/>
    </location>
    <ligand>
        <name>ATP</name>
        <dbReference type="ChEBI" id="CHEBI:30616"/>
    </ligand>
</feature>
<comment type="caution">
    <text evidence="6">Lacks conserved residue(s) required for the propagation of feature annotation.</text>
</comment>
<protein>
    <recommendedName>
        <fullName evidence="12">Arginine kinase</fullName>
    </recommendedName>
</protein>
<gene>
    <name evidence="10" type="ORF">BJP36_23910</name>
</gene>
<dbReference type="InterPro" id="IPR036802">
    <property type="entry name" value="ATP-guanido_PTrfase_N_sf"/>
</dbReference>
<dbReference type="InterPro" id="IPR014746">
    <property type="entry name" value="Gln_synth/guanido_kin_cat_dom"/>
</dbReference>
<dbReference type="InterPro" id="IPR022413">
    <property type="entry name" value="ATP-guanido_PTrfase_N"/>
</dbReference>
<keyword evidence="2 6" id="KW-0808">Transferase</keyword>
<feature type="binding site" evidence="6">
    <location>
        <position position="199"/>
    </location>
    <ligand>
        <name>ATP</name>
        <dbReference type="ChEBI" id="CHEBI:30616"/>
    </ligand>
</feature>
<dbReference type="EMBL" id="CP017708">
    <property type="protein sequence ID" value="AOY82503.1"/>
    <property type="molecule type" value="Genomic_DNA"/>
</dbReference>
<feature type="binding site" evidence="6">
    <location>
        <begin position="95"/>
        <end position="99"/>
    </location>
    <ligand>
        <name>ATP</name>
        <dbReference type="ChEBI" id="CHEBI:30616"/>
    </ligand>
</feature>
<dbReference type="GO" id="GO:0005615">
    <property type="term" value="C:extracellular space"/>
    <property type="evidence" value="ECO:0007669"/>
    <property type="project" value="TreeGrafter"/>
</dbReference>
<dbReference type="AlphaFoldDB" id="A0A1D9G4I9"/>
<evidence type="ECO:0000313" key="10">
    <source>
        <dbReference type="EMBL" id="AOY82503.1"/>
    </source>
</evidence>
<dbReference type="Pfam" id="PF02807">
    <property type="entry name" value="ATP-gua_PtransN"/>
    <property type="match status" value="1"/>
</dbReference>
<dbReference type="GO" id="GO:0005524">
    <property type="term" value="F:ATP binding"/>
    <property type="evidence" value="ECO:0007669"/>
    <property type="project" value="UniProtKB-UniRule"/>
</dbReference>
<dbReference type="PANTHER" id="PTHR11547:SF38">
    <property type="entry name" value="ARGININE KINASE 1-RELATED"/>
    <property type="match status" value="1"/>
</dbReference>
<dbReference type="Proteomes" id="UP000176944">
    <property type="component" value="Chromosome"/>
</dbReference>
<dbReference type="Gene3D" id="3.30.590.10">
    <property type="entry name" value="Glutamine synthetase/guanido kinase, catalytic domain"/>
    <property type="match status" value="1"/>
</dbReference>
<dbReference type="PROSITE" id="PS51509">
    <property type="entry name" value="PHOSPHAGEN_KINASE_N"/>
    <property type="match status" value="1"/>
</dbReference>
<evidence type="ECO:0000256" key="5">
    <source>
        <dbReference type="ARBA" id="ARBA00022840"/>
    </source>
</evidence>
<reference evidence="11" key="1">
    <citation type="submission" date="2016-10" db="EMBL/GenBank/DDBJ databases">
        <title>Comparative genomics uncovers the prolific and rare metabolic potential of the cyanobacterial genus Moorea.</title>
        <authorList>
            <person name="Leao T."/>
            <person name="Castelao G."/>
            <person name="Korobeynikov A."/>
            <person name="Monroe E.A."/>
            <person name="Podell S."/>
            <person name="Glukhov E."/>
            <person name="Allen E."/>
            <person name="Gerwick W.H."/>
            <person name="Gerwick L."/>
        </authorList>
    </citation>
    <scope>NUCLEOTIDE SEQUENCE [LARGE SCALE GENOMIC DNA]</scope>
    <source>
        <strain evidence="11">JHB</strain>
    </source>
</reference>
<dbReference type="SUPFAM" id="SSF48034">
    <property type="entry name" value="Guanido kinase N-terminal domain"/>
    <property type="match status" value="1"/>
</dbReference>
<dbReference type="PROSITE" id="PS00112">
    <property type="entry name" value="PHOSPHAGEN_KINASE"/>
    <property type="match status" value="1"/>
</dbReference>
<evidence type="ECO:0000256" key="6">
    <source>
        <dbReference type="PROSITE-ProRule" id="PRU00843"/>
    </source>
</evidence>
<evidence type="ECO:0000256" key="4">
    <source>
        <dbReference type="ARBA" id="ARBA00022777"/>
    </source>
</evidence>
<feature type="binding site" evidence="6">
    <location>
        <begin position="250"/>
        <end position="254"/>
    </location>
    <ligand>
        <name>ATP</name>
        <dbReference type="ChEBI" id="CHEBI:30616"/>
    </ligand>
</feature>
<dbReference type="PROSITE" id="PS51510">
    <property type="entry name" value="PHOSPHAGEN_KINASE_C"/>
    <property type="match status" value="1"/>
</dbReference>
<keyword evidence="4 6" id="KW-0418">Kinase</keyword>
<keyword evidence="5 6" id="KW-0067">ATP-binding</keyword>
<dbReference type="PANTHER" id="PTHR11547">
    <property type="entry name" value="ARGININE OR CREATINE KINASE"/>
    <property type="match status" value="1"/>
</dbReference>
<name>A0A1D9G4I9_MOOP1</name>
<evidence type="ECO:0000259" key="8">
    <source>
        <dbReference type="PROSITE" id="PS51509"/>
    </source>
</evidence>
<feature type="domain" description="Phosphagen kinase C-terminal" evidence="9">
    <location>
        <begin position="92"/>
        <end position="318"/>
    </location>
</feature>
<dbReference type="Gene3D" id="1.10.135.10">
    <property type="entry name" value="ATP:guanido phosphotransferase, N-terminal domain"/>
    <property type="match status" value="1"/>
</dbReference>
<evidence type="ECO:0000259" key="9">
    <source>
        <dbReference type="PROSITE" id="PS51510"/>
    </source>
</evidence>